<evidence type="ECO:0000313" key="9">
    <source>
        <dbReference type="EMBL" id="KAK1353067.1"/>
    </source>
</evidence>
<comment type="subcellular location">
    <subcellularLocation>
        <location evidence="1">Nucleus</location>
    </subcellularLocation>
</comment>
<reference evidence="9" key="2">
    <citation type="submission" date="2023-05" db="EMBL/GenBank/DDBJ databases">
        <authorList>
            <person name="Schelkunov M.I."/>
        </authorList>
    </citation>
    <scope>NUCLEOTIDE SEQUENCE</scope>
    <source>
        <strain evidence="9">Hsosn_3</strain>
        <tissue evidence="9">Leaf</tissue>
    </source>
</reference>
<name>A0AAD8GRI2_9APIA</name>
<dbReference type="Gene3D" id="3.40.50.300">
    <property type="entry name" value="P-loop containing nucleotide triphosphate hydrolases"/>
    <property type="match status" value="1"/>
</dbReference>
<dbReference type="GO" id="GO:0005634">
    <property type="term" value="C:nucleus"/>
    <property type="evidence" value="ECO:0007669"/>
    <property type="project" value="UniProtKB-SubCell"/>
</dbReference>
<dbReference type="EMBL" id="JAUIZM010000014">
    <property type="protein sequence ID" value="KAK1353067.1"/>
    <property type="molecule type" value="Genomic_DNA"/>
</dbReference>
<dbReference type="SUPFAM" id="SSF52540">
    <property type="entry name" value="P-loop containing nucleoside triphosphate hydrolases"/>
    <property type="match status" value="1"/>
</dbReference>
<dbReference type="InterPro" id="IPR001650">
    <property type="entry name" value="Helicase_C-like"/>
</dbReference>
<dbReference type="InterPro" id="IPR044567">
    <property type="entry name" value="CLSY/DRD1"/>
</dbReference>
<evidence type="ECO:0000256" key="6">
    <source>
        <dbReference type="ARBA" id="ARBA00023242"/>
    </source>
</evidence>
<dbReference type="PANTHER" id="PTHR45821:SF5">
    <property type="entry name" value="SNF2 DOMAIN-CONTAINING PROTEIN CLASSY 4"/>
    <property type="match status" value="1"/>
</dbReference>
<comment type="caution">
    <text evidence="9">The sequence shown here is derived from an EMBL/GenBank/DDBJ whole genome shotgun (WGS) entry which is preliminary data.</text>
</comment>
<proteinExistence type="predicted"/>
<evidence type="ECO:0000256" key="5">
    <source>
        <dbReference type="ARBA" id="ARBA00022840"/>
    </source>
</evidence>
<dbReference type="Pfam" id="PF00271">
    <property type="entry name" value="Helicase_C"/>
    <property type="match status" value="1"/>
</dbReference>
<evidence type="ECO:0000259" key="8">
    <source>
        <dbReference type="Pfam" id="PF00271"/>
    </source>
</evidence>
<keyword evidence="3" id="KW-0378">Hydrolase</keyword>
<keyword evidence="2" id="KW-0547">Nucleotide-binding</keyword>
<dbReference type="GO" id="GO:0016787">
    <property type="term" value="F:hydrolase activity"/>
    <property type="evidence" value="ECO:0007669"/>
    <property type="project" value="UniProtKB-KW"/>
</dbReference>
<dbReference type="Proteomes" id="UP001237642">
    <property type="component" value="Unassembled WGS sequence"/>
</dbReference>
<accession>A0AAD8GRI2</accession>
<evidence type="ECO:0000256" key="4">
    <source>
        <dbReference type="ARBA" id="ARBA00022806"/>
    </source>
</evidence>
<dbReference type="AlphaFoldDB" id="A0AAD8GRI2"/>
<dbReference type="InterPro" id="IPR027417">
    <property type="entry name" value="P-loop_NTPase"/>
</dbReference>
<feature type="domain" description="Helicase C-terminal" evidence="8">
    <location>
        <begin position="1"/>
        <end position="65"/>
    </location>
</feature>
<keyword evidence="6" id="KW-0539">Nucleus</keyword>
<keyword evidence="4" id="KW-0347">Helicase</keyword>
<dbReference type="GO" id="GO:0005524">
    <property type="term" value="F:ATP binding"/>
    <property type="evidence" value="ECO:0007669"/>
    <property type="project" value="UniProtKB-KW"/>
</dbReference>
<evidence type="ECO:0000256" key="2">
    <source>
        <dbReference type="ARBA" id="ARBA00022741"/>
    </source>
</evidence>
<organism evidence="9 10">
    <name type="scientific">Heracleum sosnowskyi</name>
    <dbReference type="NCBI Taxonomy" id="360622"/>
    <lineage>
        <taxon>Eukaryota</taxon>
        <taxon>Viridiplantae</taxon>
        <taxon>Streptophyta</taxon>
        <taxon>Embryophyta</taxon>
        <taxon>Tracheophyta</taxon>
        <taxon>Spermatophyta</taxon>
        <taxon>Magnoliopsida</taxon>
        <taxon>eudicotyledons</taxon>
        <taxon>Gunneridae</taxon>
        <taxon>Pentapetalae</taxon>
        <taxon>asterids</taxon>
        <taxon>campanulids</taxon>
        <taxon>Apiales</taxon>
        <taxon>Apiaceae</taxon>
        <taxon>Apioideae</taxon>
        <taxon>apioid superclade</taxon>
        <taxon>Tordylieae</taxon>
        <taxon>Tordyliinae</taxon>
        <taxon>Heracleum</taxon>
    </lineage>
</organism>
<reference evidence="9" key="1">
    <citation type="submission" date="2023-02" db="EMBL/GenBank/DDBJ databases">
        <title>Genome of toxic invasive species Heracleum sosnowskyi carries increased number of genes despite the absence of recent whole-genome duplications.</title>
        <authorList>
            <person name="Schelkunov M."/>
            <person name="Shtratnikova V."/>
            <person name="Makarenko M."/>
            <person name="Klepikova A."/>
            <person name="Omelchenko D."/>
            <person name="Novikova G."/>
            <person name="Obukhova E."/>
            <person name="Bogdanov V."/>
            <person name="Penin A."/>
            <person name="Logacheva M."/>
        </authorList>
    </citation>
    <scope>NUCLEOTIDE SEQUENCE</scope>
    <source>
        <strain evidence="9">Hsosn_3</strain>
        <tissue evidence="9">Leaf</tissue>
    </source>
</reference>
<dbReference type="InterPro" id="IPR049730">
    <property type="entry name" value="SNF2/RAD54-like_C"/>
</dbReference>
<evidence type="ECO:0000256" key="7">
    <source>
        <dbReference type="SAM" id="MobiDB-lite"/>
    </source>
</evidence>
<dbReference type="PANTHER" id="PTHR45821">
    <property type="entry name" value="SNF2 DOMAIN-CONTAINING PROTEIN CLASSY 2-RELATED"/>
    <property type="match status" value="1"/>
</dbReference>
<dbReference type="CDD" id="cd18793">
    <property type="entry name" value="SF2_C_SNF"/>
    <property type="match status" value="1"/>
</dbReference>
<keyword evidence="5" id="KW-0067">ATP-binding</keyword>
<dbReference type="GO" id="GO:0004386">
    <property type="term" value="F:helicase activity"/>
    <property type="evidence" value="ECO:0007669"/>
    <property type="project" value="UniProtKB-KW"/>
</dbReference>
<evidence type="ECO:0000256" key="3">
    <source>
        <dbReference type="ARBA" id="ARBA00022801"/>
    </source>
</evidence>
<keyword evidence="10" id="KW-1185">Reference proteome</keyword>
<dbReference type="GO" id="GO:0080188">
    <property type="term" value="P:gene silencing by siRNA-directed DNA methylation"/>
    <property type="evidence" value="ECO:0007669"/>
    <property type="project" value="InterPro"/>
</dbReference>
<gene>
    <name evidence="9" type="ORF">POM88_052905</name>
</gene>
<feature type="region of interest" description="Disordered" evidence="7">
    <location>
        <begin position="255"/>
        <end position="276"/>
    </location>
</feature>
<evidence type="ECO:0000256" key="1">
    <source>
        <dbReference type="ARBA" id="ARBA00004123"/>
    </source>
</evidence>
<protein>
    <recommendedName>
        <fullName evidence="8">Helicase C-terminal domain-containing protein</fullName>
    </recommendedName>
</protein>
<evidence type="ECO:0000313" key="10">
    <source>
        <dbReference type="Proteomes" id="UP001237642"/>
    </source>
</evidence>
<sequence length="276" mass="30379">MDGNLEAKQRQSFISSLNDLKSKVQVLLASIKACSEGINLVGASRVVLLDVVWNPSVERQAISRARAYRIGQKKMGITSYPNTSWVLHQPGNGLEAFGTGGVASKRFLGEEGRRSCSGQPFQWGFFLSFNSVVDDWCNKKQAVYAQSKKCIHNLYQEKSLTFAKLYDILSAQELYLEKMESDTNVHTLVATTNNVVHSVPNANQQRSVIHQNRGSEVRGRVVGLLGATPFIVGVEIVTGQGITLMHRSNSNSFPTVNIAQTPSRTTRTANTSYPNS</sequence>